<comment type="similarity">
    <text evidence="4">Belongs to the MoaE family. MOCS2B subfamily.</text>
</comment>
<dbReference type="Gene3D" id="3.90.1170.40">
    <property type="entry name" value="Molybdopterin biosynthesis MoaE subunit"/>
    <property type="match status" value="1"/>
</dbReference>
<evidence type="ECO:0000256" key="5">
    <source>
        <dbReference type="SAM" id="MobiDB-lite"/>
    </source>
</evidence>
<comment type="catalytic activity">
    <reaction evidence="4">
        <text>2 [molybdopterin-synthase sulfur-carrier protein]-C-terminal-Gly-aminoethanethioate + cyclic pyranopterin phosphate + H2O = molybdopterin + 2 [molybdopterin-synthase sulfur-carrier protein]-C-terminal Gly-Gly + 2 H(+)</text>
        <dbReference type="Rhea" id="RHEA:26333"/>
        <dbReference type="Rhea" id="RHEA-COMP:12202"/>
        <dbReference type="Rhea" id="RHEA-COMP:19907"/>
        <dbReference type="ChEBI" id="CHEBI:15377"/>
        <dbReference type="ChEBI" id="CHEBI:15378"/>
        <dbReference type="ChEBI" id="CHEBI:58698"/>
        <dbReference type="ChEBI" id="CHEBI:59648"/>
        <dbReference type="ChEBI" id="CHEBI:90778"/>
        <dbReference type="ChEBI" id="CHEBI:232372"/>
        <dbReference type="EC" id="2.8.1.12"/>
    </reaction>
</comment>
<evidence type="ECO:0000313" key="6">
    <source>
        <dbReference type="EMBL" id="KAL0640771.1"/>
    </source>
</evidence>
<feature type="binding site" evidence="4">
    <location>
        <position position="147"/>
    </location>
    <ligand>
        <name>substrate</name>
    </ligand>
</feature>
<dbReference type="Proteomes" id="UP001447188">
    <property type="component" value="Unassembled WGS sequence"/>
</dbReference>
<keyword evidence="2 4" id="KW-0808">Transferase</keyword>
<feature type="binding site" evidence="4">
    <location>
        <begin position="154"/>
        <end position="156"/>
    </location>
    <ligand>
        <name>substrate</name>
    </ligand>
</feature>
<evidence type="ECO:0000256" key="3">
    <source>
        <dbReference type="ARBA" id="ARBA00023150"/>
    </source>
</evidence>
<dbReference type="CDD" id="cd00756">
    <property type="entry name" value="MoaE"/>
    <property type="match status" value="1"/>
</dbReference>
<comment type="caution">
    <text evidence="6">The sequence shown here is derived from an EMBL/GenBank/DDBJ whole genome shotgun (WGS) entry which is preliminary data.</text>
</comment>
<dbReference type="InterPro" id="IPR028888">
    <property type="entry name" value="MOCS2B_euk"/>
</dbReference>
<gene>
    <name evidence="6" type="primary">NIT8</name>
    <name evidence="4" type="synonym">cnxH</name>
    <name evidence="6" type="ORF">Q9L58_000077</name>
</gene>
<evidence type="ECO:0000313" key="7">
    <source>
        <dbReference type="Proteomes" id="UP001447188"/>
    </source>
</evidence>
<dbReference type="GO" id="GO:0030366">
    <property type="term" value="F:molybdopterin synthase activity"/>
    <property type="evidence" value="ECO:0007669"/>
    <property type="project" value="UniProtKB-EC"/>
</dbReference>
<keyword evidence="7" id="KW-1185">Reference proteome</keyword>
<dbReference type="EC" id="2.8.1.12" evidence="4"/>
<evidence type="ECO:0000256" key="4">
    <source>
        <dbReference type="HAMAP-Rule" id="MF_03052"/>
    </source>
</evidence>
<dbReference type="HAMAP" id="MF_03052">
    <property type="entry name" value="MOC2B"/>
    <property type="match status" value="1"/>
</dbReference>
<name>A0ABR3GXU0_9PEZI</name>
<keyword evidence="3 4" id="KW-0501">Molybdenum cofactor biosynthesis</keyword>
<reference evidence="6 7" key="1">
    <citation type="submission" date="2024-02" db="EMBL/GenBank/DDBJ databases">
        <title>Discinaceae phylogenomics.</title>
        <authorList>
            <person name="Dirks A.C."/>
            <person name="James T.Y."/>
        </authorList>
    </citation>
    <scope>NUCLEOTIDE SEQUENCE [LARGE SCALE GENOMIC DNA]</scope>
    <source>
        <strain evidence="6 7">ACD0624</strain>
    </source>
</reference>
<feature type="region of interest" description="Disordered" evidence="5">
    <location>
        <begin position="1"/>
        <end position="30"/>
    </location>
</feature>
<keyword evidence="1 4" id="KW-0963">Cytoplasm</keyword>
<comment type="subcellular location">
    <subcellularLocation>
        <location evidence="4">Cytoplasm</location>
    </subcellularLocation>
</comment>
<protein>
    <recommendedName>
        <fullName evidence="4">Molybdopterin synthase catalytic subunit</fullName>
        <ecNumber evidence="4">2.8.1.12</ecNumber>
    </recommendedName>
    <alternativeName>
        <fullName evidence="4">Common component for nitrate reductase and xanthine dehydrogenase protein H</fullName>
    </alternativeName>
    <alternativeName>
        <fullName evidence="4">Molybdenum cofactor synthesis protein 2 large subunit</fullName>
    </alternativeName>
    <alternativeName>
        <fullName evidence="4">Molybdenum cofactor synthesis protein 2B</fullName>
        <shortName evidence="4">MOCS2B</shortName>
    </alternativeName>
</protein>
<comment type="caution">
    <text evidence="4">Lacks conserved residue(s) required for the propagation of feature annotation.</text>
</comment>
<sequence length="206" mass="22149">MASPHHHGGPPPPVEKMDPSSPPQSQSMSEENIHVELTHEPLNITGTLNRVRSPKAGALVLFAGTTRDNFDSKPVAHLSYTSYPPLALRTLLTISRAILTKYNLIGISVIHRLGTCPIGEESILIAVSAPQRKAAWDAGEECLEMVKEKAEIWKLETFEGGEGVWRANRDGQRGVRVDGVDKEVGLEGGVEGIEGATDDVAGGIKT</sequence>
<dbReference type="Pfam" id="PF02391">
    <property type="entry name" value="MoaE"/>
    <property type="match status" value="1"/>
</dbReference>
<comment type="pathway">
    <text evidence="4">Cofactor biosynthesis; molybdopterin biosynthesis.</text>
</comment>
<evidence type="ECO:0000256" key="2">
    <source>
        <dbReference type="ARBA" id="ARBA00022679"/>
    </source>
</evidence>
<comment type="function">
    <text evidence="4">Catalytic subunit of the molybdopterin synthase complex, a complex that catalyzes the conversion of precursor Z into molybdopterin. Acts by mediating the incorporation of 2 sulfur atoms from thiocarboxylated MOCS2A into precursor Z to generate a dithiolene group.</text>
</comment>
<dbReference type="PANTHER" id="PTHR23404">
    <property type="entry name" value="MOLYBDOPTERIN SYNTHASE RELATED"/>
    <property type="match status" value="1"/>
</dbReference>
<evidence type="ECO:0000256" key="1">
    <source>
        <dbReference type="ARBA" id="ARBA00022490"/>
    </source>
</evidence>
<proteinExistence type="inferred from homology"/>
<organism evidence="6 7">
    <name type="scientific">Discina gigas</name>
    <dbReference type="NCBI Taxonomy" id="1032678"/>
    <lineage>
        <taxon>Eukaryota</taxon>
        <taxon>Fungi</taxon>
        <taxon>Dikarya</taxon>
        <taxon>Ascomycota</taxon>
        <taxon>Pezizomycotina</taxon>
        <taxon>Pezizomycetes</taxon>
        <taxon>Pezizales</taxon>
        <taxon>Discinaceae</taxon>
        <taxon>Discina</taxon>
    </lineage>
</organism>
<comment type="subunit">
    <text evidence="4">Heterotetramer; composed of 2 small (MOCS2A) and 2 large (MOCS2B) subunits.</text>
</comment>
<dbReference type="InterPro" id="IPR003448">
    <property type="entry name" value="Mopterin_biosynth_MoaE"/>
</dbReference>
<dbReference type="SUPFAM" id="SSF54690">
    <property type="entry name" value="Molybdopterin synthase subunit MoaE"/>
    <property type="match status" value="1"/>
</dbReference>
<dbReference type="EMBL" id="JBBBZM010000001">
    <property type="protein sequence ID" value="KAL0640771.1"/>
    <property type="molecule type" value="Genomic_DNA"/>
</dbReference>
<dbReference type="InterPro" id="IPR036563">
    <property type="entry name" value="MoaE_sf"/>
</dbReference>
<accession>A0ABR3GXU0</accession>